<accession>S0J4Y0</accession>
<dbReference type="AlphaFoldDB" id="S0J4Y0"/>
<comment type="caution">
    <text evidence="2">The sequence shown here is derived from an EMBL/GenBank/DDBJ whole genome shotgun (WGS) entry which is preliminary data.</text>
</comment>
<protein>
    <recommendedName>
        <fullName evidence="4">SdpI family protein</fullName>
    </recommendedName>
</protein>
<dbReference type="EMBL" id="AHYT01000009">
    <property type="protein sequence ID" value="EOT27884.1"/>
    <property type="molecule type" value="Genomic_DNA"/>
</dbReference>
<gene>
    <name evidence="2" type="ORF">OMQ_01798</name>
</gene>
<dbReference type="OrthoDB" id="2312248at2"/>
<dbReference type="HOGENOM" id="CLU_155106_1_0_9"/>
<dbReference type="STRING" id="41997.RV16_GL000705"/>
<sequence>MIFLYCGSIFLMIGLAFLLKPAKMDNLVYGYRSYLSKQSEAHWVYAQKTSRRFFLLFGFVMTAIGIFLNVTQRTNFFVVEMLALPWFIAPMFGCIETKLSKFDLEHRGEEK</sequence>
<reference evidence="2 3" key="1">
    <citation type="submission" date="2013-03" db="EMBL/GenBank/DDBJ databases">
        <title>The Genome Sequence of Enterococcus saccharolyticus ATCC_43076 (Illumina only assembly).</title>
        <authorList>
            <consortium name="The Broad Institute Genomics Platform"/>
            <consortium name="The Broad Institute Genome Sequencing Center for Infectious Disease"/>
            <person name="Earl A."/>
            <person name="Russ C."/>
            <person name="Gilmore M."/>
            <person name="Surin D."/>
            <person name="Walker B."/>
            <person name="Young S."/>
            <person name="Zeng Q."/>
            <person name="Gargeya S."/>
            <person name="Fitzgerald M."/>
            <person name="Haas B."/>
            <person name="Abouelleil A."/>
            <person name="Allen A.W."/>
            <person name="Alvarado L."/>
            <person name="Arachchi H.M."/>
            <person name="Berlin A.M."/>
            <person name="Chapman S.B."/>
            <person name="Gainer-Dewar J."/>
            <person name="Goldberg J."/>
            <person name="Griggs A."/>
            <person name="Gujja S."/>
            <person name="Hansen M."/>
            <person name="Howarth C."/>
            <person name="Imamovic A."/>
            <person name="Ireland A."/>
            <person name="Larimer J."/>
            <person name="McCowan C."/>
            <person name="Murphy C."/>
            <person name="Pearson M."/>
            <person name="Poon T.W."/>
            <person name="Priest M."/>
            <person name="Roberts A."/>
            <person name="Saif S."/>
            <person name="Shea T."/>
            <person name="Sisk P."/>
            <person name="Sykes S."/>
            <person name="Wortman J."/>
            <person name="Nusbaum C."/>
            <person name="Birren B."/>
        </authorList>
    </citation>
    <scope>NUCLEOTIDE SEQUENCE [LARGE SCALE GENOMIC DNA]</scope>
    <source>
        <strain evidence="2 3">ATCC 43076</strain>
    </source>
</reference>
<dbReference type="Proteomes" id="UP000014136">
    <property type="component" value="Unassembled WGS sequence"/>
</dbReference>
<evidence type="ECO:0008006" key="4">
    <source>
        <dbReference type="Google" id="ProtNLM"/>
    </source>
</evidence>
<keyword evidence="3" id="KW-1185">Reference proteome</keyword>
<keyword evidence="1" id="KW-0472">Membrane</keyword>
<organism evidence="2 3">
    <name type="scientific">Enterococcus saccharolyticus subsp. saccharolyticus ATCC 43076</name>
    <dbReference type="NCBI Taxonomy" id="1139996"/>
    <lineage>
        <taxon>Bacteria</taxon>
        <taxon>Bacillati</taxon>
        <taxon>Bacillota</taxon>
        <taxon>Bacilli</taxon>
        <taxon>Lactobacillales</taxon>
        <taxon>Enterococcaceae</taxon>
        <taxon>Enterococcus</taxon>
    </lineage>
</organism>
<dbReference type="InterPro" id="IPR025962">
    <property type="entry name" value="SdpI/YhfL"/>
</dbReference>
<dbReference type="eggNOG" id="ENOG502ZY3R">
    <property type="taxonomic scope" value="Bacteria"/>
</dbReference>
<evidence type="ECO:0000313" key="2">
    <source>
        <dbReference type="EMBL" id="EOT27884.1"/>
    </source>
</evidence>
<dbReference type="RefSeq" id="WP_016175570.1">
    <property type="nucleotide sequence ID" value="NZ_KE136389.1"/>
</dbReference>
<name>S0J4Y0_9ENTE</name>
<evidence type="ECO:0000313" key="3">
    <source>
        <dbReference type="Proteomes" id="UP000014136"/>
    </source>
</evidence>
<keyword evidence="1" id="KW-1133">Transmembrane helix</keyword>
<proteinExistence type="predicted"/>
<feature type="transmembrane region" description="Helical" evidence="1">
    <location>
        <begin position="53"/>
        <end position="71"/>
    </location>
</feature>
<dbReference type="PATRIC" id="fig|1139996.3.peg.1770"/>
<keyword evidence="1" id="KW-0812">Transmembrane</keyword>
<dbReference type="Pfam" id="PF13630">
    <property type="entry name" value="SdpI"/>
    <property type="match status" value="1"/>
</dbReference>
<evidence type="ECO:0000256" key="1">
    <source>
        <dbReference type="SAM" id="Phobius"/>
    </source>
</evidence>